<gene>
    <name evidence="2" type="ORF">PXH66_16820</name>
</gene>
<feature type="domain" description="ATPase AAA-type core" evidence="1">
    <location>
        <begin position="46"/>
        <end position="390"/>
    </location>
</feature>
<accession>A0AAE9ZZ60</accession>
<dbReference type="SUPFAM" id="SSF52540">
    <property type="entry name" value="P-loop containing nucleoside triphosphate hydrolases"/>
    <property type="match status" value="1"/>
</dbReference>
<dbReference type="PANTHER" id="PTHR40396:SF1">
    <property type="entry name" value="ATPASE AAA-TYPE CORE DOMAIN-CONTAINING PROTEIN"/>
    <property type="match status" value="1"/>
</dbReference>
<dbReference type="Pfam" id="PF13304">
    <property type="entry name" value="AAA_21"/>
    <property type="match status" value="1"/>
</dbReference>
<dbReference type="EMBL" id="CP119075">
    <property type="protein sequence ID" value="WED64003.1"/>
    <property type="molecule type" value="Genomic_DNA"/>
</dbReference>
<organism evidence="2 3">
    <name type="scientific">Synoicihabitans lomoniglobus</name>
    <dbReference type="NCBI Taxonomy" id="2909285"/>
    <lineage>
        <taxon>Bacteria</taxon>
        <taxon>Pseudomonadati</taxon>
        <taxon>Verrucomicrobiota</taxon>
        <taxon>Opitutia</taxon>
        <taxon>Opitutales</taxon>
        <taxon>Opitutaceae</taxon>
        <taxon>Synoicihabitans</taxon>
    </lineage>
</organism>
<sequence length="457" mass="52109">MLINFRVENFRSFRGEIEFTALATAERQHRERVFHHAPGKLSVLPITAFYGGNSSGKSSLYLALKFARHLIVRGGVKPEDRIAREPFRLDPACMLAPSRFGFDLLIDGRQVRYGFTVTHEHVIEESLELLKADTYRPVFRRTRSGSKLEWDPTSFKILKLESEQDEFVRFKGRDTLANELFLGAVRGRNIPLLEEVGDWFKNQLVLIDPHTEFRPAEFNLSQIKAFRSYCLDSLARADTGISQITNEPVPLDAVRIPKEIANKIINDLESGKENNVILMRGPDRTRYMFTREDGVTKAYKLTTSRKDSAGNPVLFDIADESEGTERLIDLLPAFYELTAPDTGKVFFIDELDRSLHTHLTRKLIEAFLASRTSESRTQLLFTTHDPLLLDQELLRRDEVWFITKQSDGHSSLTALSDFKGVRNDKDIRKSYLLGRFDGLPAVRSFPTPSPELASAVE</sequence>
<proteinExistence type="predicted"/>
<reference evidence="2" key="1">
    <citation type="submission" date="2023-03" db="EMBL/GenBank/DDBJ databases">
        <title>Lomoglobus Profundus gen. nov., sp. nov., a novel member of the phylum Verrucomicrobia, isolated from deep-marine sediment of South China Sea.</title>
        <authorList>
            <person name="Ahmad T."/>
            <person name="Ishaq S.E."/>
            <person name="Wang F."/>
        </authorList>
    </citation>
    <scope>NUCLEOTIDE SEQUENCE</scope>
    <source>
        <strain evidence="2">LMO-M01</strain>
    </source>
</reference>
<evidence type="ECO:0000259" key="1">
    <source>
        <dbReference type="Pfam" id="PF13304"/>
    </source>
</evidence>
<evidence type="ECO:0000313" key="3">
    <source>
        <dbReference type="Proteomes" id="UP001218638"/>
    </source>
</evidence>
<dbReference type="KEGG" id="slom:PXH66_16820"/>
<dbReference type="GO" id="GO:0005524">
    <property type="term" value="F:ATP binding"/>
    <property type="evidence" value="ECO:0007669"/>
    <property type="project" value="InterPro"/>
</dbReference>
<dbReference type="InterPro" id="IPR027417">
    <property type="entry name" value="P-loop_NTPase"/>
</dbReference>
<dbReference type="Gene3D" id="3.40.50.300">
    <property type="entry name" value="P-loop containing nucleotide triphosphate hydrolases"/>
    <property type="match status" value="2"/>
</dbReference>
<protein>
    <submittedName>
        <fullName evidence="2">AAA family ATPase</fullName>
    </submittedName>
</protein>
<dbReference type="AlphaFoldDB" id="A0AAE9ZZ60"/>
<name>A0AAE9ZZ60_9BACT</name>
<evidence type="ECO:0000313" key="2">
    <source>
        <dbReference type="EMBL" id="WED64003.1"/>
    </source>
</evidence>
<dbReference type="PANTHER" id="PTHR40396">
    <property type="entry name" value="ATPASE-LIKE PROTEIN"/>
    <property type="match status" value="1"/>
</dbReference>
<dbReference type="InterPro" id="IPR003959">
    <property type="entry name" value="ATPase_AAA_core"/>
</dbReference>
<dbReference type="RefSeq" id="WP_330930708.1">
    <property type="nucleotide sequence ID" value="NZ_CP119075.1"/>
</dbReference>
<keyword evidence="3" id="KW-1185">Reference proteome</keyword>
<dbReference type="Proteomes" id="UP001218638">
    <property type="component" value="Chromosome"/>
</dbReference>
<dbReference type="GO" id="GO:0016887">
    <property type="term" value="F:ATP hydrolysis activity"/>
    <property type="evidence" value="ECO:0007669"/>
    <property type="project" value="InterPro"/>
</dbReference>